<protein>
    <submittedName>
        <fullName evidence="1">Uncharacterized protein</fullName>
    </submittedName>
</protein>
<accession>A0A5K7X7Z5</accession>
<evidence type="ECO:0000313" key="1">
    <source>
        <dbReference type="EMBL" id="BBO31927.1"/>
    </source>
</evidence>
<gene>
    <name evidence="1" type="ORF">PLANPX_1539</name>
</gene>
<evidence type="ECO:0000313" key="2">
    <source>
        <dbReference type="Proteomes" id="UP000326837"/>
    </source>
</evidence>
<dbReference type="EMBL" id="AP021861">
    <property type="protein sequence ID" value="BBO31927.1"/>
    <property type="molecule type" value="Genomic_DNA"/>
</dbReference>
<reference evidence="2" key="1">
    <citation type="submission" date="2019-10" db="EMBL/GenBank/DDBJ databases">
        <title>Lacipirellula parvula gen. nov., sp. nov., representing a lineage of planctomycetes widespread in freshwater anoxic habitats, and description of the family Lacipirellulaceae.</title>
        <authorList>
            <person name="Dedysh S.N."/>
            <person name="Kulichevskaya I.S."/>
            <person name="Beletsky A.V."/>
            <person name="Rakitin A.L."/>
            <person name="Mardanov A.V."/>
            <person name="Ivanova A.A."/>
            <person name="Saltykova V.X."/>
            <person name="Rijpstra W.I.C."/>
            <person name="Sinninghe Damste J.S."/>
            <person name="Ravin N.V."/>
        </authorList>
    </citation>
    <scope>NUCLEOTIDE SEQUENCE [LARGE SCALE GENOMIC DNA]</scope>
    <source>
        <strain evidence="2">PX69</strain>
    </source>
</reference>
<name>A0A5K7X7Z5_9BACT</name>
<sequence length="41" mass="4616">MSEAINLAIAAAQCQPNSRRRPCFPQAHARHIYLVGQRSPR</sequence>
<dbReference type="KEGG" id="lpav:PLANPX_1539"/>
<proteinExistence type="predicted"/>
<keyword evidence="2" id="KW-1185">Reference proteome</keyword>
<dbReference type="Proteomes" id="UP000326837">
    <property type="component" value="Chromosome"/>
</dbReference>
<dbReference type="AlphaFoldDB" id="A0A5K7X7Z5"/>
<organism evidence="1 2">
    <name type="scientific">Lacipirellula parvula</name>
    <dbReference type="NCBI Taxonomy" id="2650471"/>
    <lineage>
        <taxon>Bacteria</taxon>
        <taxon>Pseudomonadati</taxon>
        <taxon>Planctomycetota</taxon>
        <taxon>Planctomycetia</taxon>
        <taxon>Pirellulales</taxon>
        <taxon>Lacipirellulaceae</taxon>
        <taxon>Lacipirellula</taxon>
    </lineage>
</organism>